<gene>
    <name evidence="1" type="ORF">C0V82_03975</name>
</gene>
<dbReference type="EMBL" id="CP025611">
    <property type="protein sequence ID" value="AUN31653.1"/>
    <property type="molecule type" value="Genomic_DNA"/>
</dbReference>
<keyword evidence="2" id="KW-1185">Reference proteome</keyword>
<protein>
    <submittedName>
        <fullName evidence="1">DUF1850 domain-containing protein</fullName>
    </submittedName>
</protein>
<dbReference type="Pfam" id="PF08905">
    <property type="entry name" value="DUF1850"/>
    <property type="match status" value="1"/>
</dbReference>
<reference evidence="1 2" key="1">
    <citation type="submission" date="2017-12" db="EMBL/GenBank/DDBJ databases">
        <title>Genomes of bacteria within cyanobacterial aggregates.</title>
        <authorList>
            <person name="Cai H."/>
        </authorList>
    </citation>
    <scope>NUCLEOTIDE SEQUENCE [LARGE SCALE GENOMIC DNA]</scope>
    <source>
        <strain evidence="1 2">TH16</strain>
    </source>
</reference>
<dbReference type="OrthoDB" id="5298197at2"/>
<dbReference type="InterPro" id="IPR015001">
    <property type="entry name" value="DUF1850"/>
</dbReference>
<name>A0A2K9NET9_9PROT</name>
<dbReference type="KEGG" id="ncb:C0V82_03975"/>
<sequence length="127" mass="13905">MLALCLIAGMQPPVTVPADHFTLSWTHSIEKVEWREEYRVSDRGLILETSRVKGSGVGMEPGPDARLVDGWWVSRPTIAPLPELVLAGSHFGGDHAICIPGRCAPLRQWLGQDNDGPVRLVACPTRN</sequence>
<dbReference type="Proteomes" id="UP000234752">
    <property type="component" value="Chromosome eg_1"/>
</dbReference>
<proteinExistence type="predicted"/>
<evidence type="ECO:0000313" key="1">
    <source>
        <dbReference type="EMBL" id="AUN31653.1"/>
    </source>
</evidence>
<accession>A0A2K9NET9</accession>
<dbReference type="AlphaFoldDB" id="A0A2K9NET9"/>
<organism evidence="1 2">
    <name type="scientific">Niveispirillum cyanobacteriorum</name>
    <dbReference type="NCBI Taxonomy" id="1612173"/>
    <lineage>
        <taxon>Bacteria</taxon>
        <taxon>Pseudomonadati</taxon>
        <taxon>Pseudomonadota</taxon>
        <taxon>Alphaproteobacteria</taxon>
        <taxon>Rhodospirillales</taxon>
        <taxon>Azospirillaceae</taxon>
        <taxon>Niveispirillum</taxon>
    </lineage>
</organism>
<evidence type="ECO:0000313" key="2">
    <source>
        <dbReference type="Proteomes" id="UP000234752"/>
    </source>
</evidence>